<reference evidence="2" key="1">
    <citation type="journal article" date="2013" name="Nature">
        <title>Draft genome of the wheat A-genome progenitor Triticum urartu.</title>
        <authorList>
            <person name="Ling H.Q."/>
            <person name="Zhao S."/>
            <person name="Liu D."/>
            <person name="Wang J."/>
            <person name="Sun H."/>
            <person name="Zhang C."/>
            <person name="Fan H."/>
            <person name="Li D."/>
            <person name="Dong L."/>
            <person name="Tao Y."/>
            <person name="Gao C."/>
            <person name="Wu H."/>
            <person name="Li Y."/>
            <person name="Cui Y."/>
            <person name="Guo X."/>
            <person name="Zheng S."/>
            <person name="Wang B."/>
            <person name="Yu K."/>
            <person name="Liang Q."/>
            <person name="Yang W."/>
            <person name="Lou X."/>
            <person name="Chen J."/>
            <person name="Feng M."/>
            <person name="Jian J."/>
            <person name="Zhang X."/>
            <person name="Luo G."/>
            <person name="Jiang Y."/>
            <person name="Liu J."/>
            <person name="Wang Z."/>
            <person name="Sha Y."/>
            <person name="Zhang B."/>
            <person name="Wu H."/>
            <person name="Tang D."/>
            <person name="Shen Q."/>
            <person name="Xue P."/>
            <person name="Zou S."/>
            <person name="Wang X."/>
            <person name="Liu X."/>
            <person name="Wang F."/>
            <person name="Yang Y."/>
            <person name="An X."/>
            <person name="Dong Z."/>
            <person name="Zhang K."/>
            <person name="Zhang X."/>
            <person name="Luo M.C."/>
            <person name="Dvorak J."/>
            <person name="Tong Y."/>
            <person name="Wang J."/>
            <person name="Yang H."/>
            <person name="Li Z."/>
            <person name="Wang D."/>
            <person name="Zhang A."/>
            <person name="Wang J."/>
        </authorList>
    </citation>
    <scope>NUCLEOTIDE SEQUENCE</scope>
    <source>
        <strain evidence="2">cv. G1812</strain>
    </source>
</reference>
<dbReference type="Proteomes" id="UP000015106">
    <property type="component" value="Chromosome 7"/>
</dbReference>
<sequence length="80" mass="9411">MVYTYTKLAPSSTLQFLWNRARSYMVHPYKHVDAWIVHTSTGTNGFPRSYTCALTYLRMYVHPNPIHRAYMYIAAVWCSC</sequence>
<dbReference type="AlphaFoldDB" id="A0A8R7R1N7"/>
<reference evidence="1" key="2">
    <citation type="submission" date="2018-03" db="EMBL/GenBank/DDBJ databases">
        <title>The Triticum urartu genome reveals the dynamic nature of wheat genome evolution.</title>
        <authorList>
            <person name="Ling H."/>
            <person name="Ma B."/>
            <person name="Shi X."/>
            <person name="Liu H."/>
            <person name="Dong L."/>
            <person name="Sun H."/>
            <person name="Cao Y."/>
            <person name="Gao Q."/>
            <person name="Zheng S."/>
            <person name="Li Y."/>
            <person name="Yu Y."/>
            <person name="Du H."/>
            <person name="Qi M."/>
            <person name="Li Y."/>
            <person name="Yu H."/>
            <person name="Cui Y."/>
            <person name="Wang N."/>
            <person name="Chen C."/>
            <person name="Wu H."/>
            <person name="Zhao Y."/>
            <person name="Zhang J."/>
            <person name="Li Y."/>
            <person name="Zhou W."/>
            <person name="Zhang B."/>
            <person name="Hu W."/>
            <person name="Eijk M."/>
            <person name="Tang J."/>
            <person name="Witsenboer H."/>
            <person name="Zhao S."/>
            <person name="Li Z."/>
            <person name="Zhang A."/>
            <person name="Wang D."/>
            <person name="Liang C."/>
        </authorList>
    </citation>
    <scope>NUCLEOTIDE SEQUENCE [LARGE SCALE GENOMIC DNA]</scope>
    <source>
        <strain evidence="1">cv. G1812</strain>
    </source>
</reference>
<protein>
    <submittedName>
        <fullName evidence="1">Uncharacterized protein</fullName>
    </submittedName>
</protein>
<keyword evidence="2" id="KW-1185">Reference proteome</keyword>
<evidence type="ECO:0000313" key="2">
    <source>
        <dbReference type="Proteomes" id="UP000015106"/>
    </source>
</evidence>
<accession>A0A8R7R1N7</accession>
<reference evidence="1" key="3">
    <citation type="submission" date="2022-06" db="UniProtKB">
        <authorList>
            <consortium name="EnsemblPlants"/>
        </authorList>
    </citation>
    <scope>IDENTIFICATION</scope>
</reference>
<proteinExistence type="predicted"/>
<evidence type="ECO:0000313" key="1">
    <source>
        <dbReference type="EnsemblPlants" id="TuG1812G0700001976.01.T01.cds258914"/>
    </source>
</evidence>
<dbReference type="EnsemblPlants" id="TuG1812G0700001976.01.T01">
    <property type="protein sequence ID" value="TuG1812G0700001976.01.T01.cds258914"/>
    <property type="gene ID" value="TuG1812G0700001976.01"/>
</dbReference>
<dbReference type="Gramene" id="TuG1812G0700001976.01.T01">
    <property type="protein sequence ID" value="TuG1812G0700001976.01.T01.cds258914"/>
    <property type="gene ID" value="TuG1812G0700001976.01"/>
</dbReference>
<name>A0A8R7R1N7_TRIUA</name>
<organism evidence="1 2">
    <name type="scientific">Triticum urartu</name>
    <name type="common">Red wild einkorn</name>
    <name type="synonym">Crithodium urartu</name>
    <dbReference type="NCBI Taxonomy" id="4572"/>
    <lineage>
        <taxon>Eukaryota</taxon>
        <taxon>Viridiplantae</taxon>
        <taxon>Streptophyta</taxon>
        <taxon>Embryophyta</taxon>
        <taxon>Tracheophyta</taxon>
        <taxon>Spermatophyta</taxon>
        <taxon>Magnoliopsida</taxon>
        <taxon>Liliopsida</taxon>
        <taxon>Poales</taxon>
        <taxon>Poaceae</taxon>
        <taxon>BOP clade</taxon>
        <taxon>Pooideae</taxon>
        <taxon>Triticodae</taxon>
        <taxon>Triticeae</taxon>
        <taxon>Triticinae</taxon>
        <taxon>Triticum</taxon>
    </lineage>
</organism>